<dbReference type="EMBL" id="DSYQ01000020">
    <property type="protein sequence ID" value="HGT71334.1"/>
    <property type="molecule type" value="Genomic_DNA"/>
</dbReference>
<organism evidence="2">
    <name type="scientific">candidate division CPR3 bacterium</name>
    <dbReference type="NCBI Taxonomy" id="2268181"/>
    <lineage>
        <taxon>Bacteria</taxon>
        <taxon>Bacteria division CPR3</taxon>
    </lineage>
</organism>
<evidence type="ECO:0000313" key="2">
    <source>
        <dbReference type="EMBL" id="HGT71334.1"/>
    </source>
</evidence>
<dbReference type="AlphaFoldDB" id="A0A7C4M2V0"/>
<keyword evidence="1" id="KW-0472">Membrane</keyword>
<name>A0A7C4M2V0_UNCC3</name>
<comment type="caution">
    <text evidence="2">The sequence shown here is derived from an EMBL/GenBank/DDBJ whole genome shotgun (WGS) entry which is preliminary data.</text>
</comment>
<keyword evidence="1" id="KW-1133">Transmembrane helix</keyword>
<protein>
    <submittedName>
        <fullName evidence="2">Uncharacterized protein</fullName>
    </submittedName>
</protein>
<evidence type="ECO:0000256" key="1">
    <source>
        <dbReference type="SAM" id="Phobius"/>
    </source>
</evidence>
<sequence>MAVTPFGFLLAGGRGHAVAFFQDGFGLAPARELTLYDVAQVGARGAFDLFRVEGERLAPAGSAGACLRSARGVLFRTLLVDCVGDLFLPIAFLARSGHGLLASFFYFNNKIISQKKINVKDFFYLLALYFLGYKILLTEILLWIFIVWKTNNFIYTKTKTNLKKILLRIKL</sequence>
<keyword evidence="1" id="KW-0812">Transmembrane</keyword>
<proteinExistence type="predicted"/>
<reference evidence="2" key="1">
    <citation type="journal article" date="2020" name="mSystems">
        <title>Genome- and Community-Level Interaction Insights into Carbon Utilization and Element Cycling Functions of Hydrothermarchaeota in Hydrothermal Sediment.</title>
        <authorList>
            <person name="Zhou Z."/>
            <person name="Liu Y."/>
            <person name="Xu W."/>
            <person name="Pan J."/>
            <person name="Luo Z.H."/>
            <person name="Li M."/>
        </authorList>
    </citation>
    <scope>NUCLEOTIDE SEQUENCE [LARGE SCALE GENOMIC DNA]</scope>
    <source>
        <strain evidence="2">SpSt-579</strain>
    </source>
</reference>
<accession>A0A7C4M2V0</accession>
<gene>
    <name evidence="2" type="ORF">ENT43_03690</name>
</gene>
<feature type="transmembrane region" description="Helical" evidence="1">
    <location>
        <begin position="122"/>
        <end position="148"/>
    </location>
</feature>